<feature type="domain" description="Carbohydrate binding" evidence="14">
    <location>
        <begin position="587"/>
        <end position="673"/>
    </location>
</feature>
<keyword evidence="8" id="KW-0325">Glycoprotein</keyword>
<dbReference type="Pfam" id="PF09478">
    <property type="entry name" value="CBM49"/>
    <property type="match status" value="1"/>
</dbReference>
<evidence type="ECO:0000256" key="1">
    <source>
        <dbReference type="ARBA" id="ARBA00000966"/>
    </source>
</evidence>
<keyword evidence="11 12" id="KW-0624">Polysaccharide degradation</keyword>
<evidence type="ECO:0000256" key="6">
    <source>
        <dbReference type="ARBA" id="ARBA00022801"/>
    </source>
</evidence>
<comment type="similarity">
    <text evidence="3 12 13">Belongs to the glycosyl hydrolase 9 (cellulase E) family.</text>
</comment>
<name>A0ABP1C0Q0_9BRYO</name>
<dbReference type="PANTHER" id="PTHR22298">
    <property type="entry name" value="ENDO-1,4-BETA-GLUCANASE"/>
    <property type="match status" value="1"/>
</dbReference>
<evidence type="ECO:0000313" key="15">
    <source>
        <dbReference type="EMBL" id="CAK9882397.1"/>
    </source>
</evidence>
<dbReference type="InterPro" id="IPR019028">
    <property type="entry name" value="CBM_49"/>
</dbReference>
<evidence type="ECO:0000256" key="4">
    <source>
        <dbReference type="ARBA" id="ARBA00022525"/>
    </source>
</evidence>
<evidence type="ECO:0000256" key="10">
    <source>
        <dbReference type="ARBA" id="ARBA00023295"/>
    </source>
</evidence>
<dbReference type="Pfam" id="PF00759">
    <property type="entry name" value="Glyco_hydro_9"/>
    <property type="match status" value="1"/>
</dbReference>
<feature type="chain" id="PRO_5044982803" description="Endoglucanase" evidence="13">
    <location>
        <begin position="30"/>
        <end position="692"/>
    </location>
</feature>
<dbReference type="Gene3D" id="1.50.10.10">
    <property type="match status" value="1"/>
</dbReference>
<evidence type="ECO:0000256" key="3">
    <source>
        <dbReference type="ARBA" id="ARBA00007072"/>
    </source>
</evidence>
<evidence type="ECO:0000256" key="5">
    <source>
        <dbReference type="ARBA" id="ARBA00022729"/>
    </source>
</evidence>
<dbReference type="InterPro" id="IPR018221">
    <property type="entry name" value="Glyco_hydro_9_His_AS"/>
</dbReference>
<evidence type="ECO:0000256" key="13">
    <source>
        <dbReference type="RuleBase" id="RU361166"/>
    </source>
</evidence>
<reference evidence="15" key="1">
    <citation type="submission" date="2024-03" db="EMBL/GenBank/DDBJ databases">
        <authorList>
            <consortium name="ELIXIR-Norway"/>
            <consortium name="Elixir Norway"/>
        </authorList>
    </citation>
    <scope>NUCLEOTIDE SEQUENCE</scope>
</reference>
<evidence type="ECO:0000259" key="14">
    <source>
        <dbReference type="SMART" id="SM01063"/>
    </source>
</evidence>
<accession>A0ABP1C0Q0</accession>
<proteinExistence type="inferred from homology"/>
<organism evidence="15 16">
    <name type="scientific">Sphagnum jensenii</name>
    <dbReference type="NCBI Taxonomy" id="128206"/>
    <lineage>
        <taxon>Eukaryota</taxon>
        <taxon>Viridiplantae</taxon>
        <taxon>Streptophyta</taxon>
        <taxon>Embryophyta</taxon>
        <taxon>Bryophyta</taxon>
        <taxon>Sphagnophytina</taxon>
        <taxon>Sphagnopsida</taxon>
        <taxon>Sphagnales</taxon>
        <taxon>Sphagnaceae</taxon>
        <taxon>Sphagnum</taxon>
    </lineage>
</organism>
<keyword evidence="9 12" id="KW-0119">Carbohydrate metabolism</keyword>
<evidence type="ECO:0000256" key="2">
    <source>
        <dbReference type="ARBA" id="ARBA00004613"/>
    </source>
</evidence>
<dbReference type="SUPFAM" id="SSF48208">
    <property type="entry name" value="Six-hairpin glycosidases"/>
    <property type="match status" value="1"/>
</dbReference>
<keyword evidence="4" id="KW-0964">Secreted</keyword>
<dbReference type="SMART" id="SM01063">
    <property type="entry name" value="CBM49"/>
    <property type="match status" value="1"/>
</dbReference>
<evidence type="ECO:0000256" key="8">
    <source>
        <dbReference type="ARBA" id="ARBA00023180"/>
    </source>
</evidence>
<evidence type="ECO:0000256" key="12">
    <source>
        <dbReference type="PROSITE-ProRule" id="PRU10059"/>
    </source>
</evidence>
<dbReference type="PROSITE" id="PS00592">
    <property type="entry name" value="GH9_2"/>
    <property type="match status" value="1"/>
</dbReference>
<protein>
    <recommendedName>
        <fullName evidence="13">Endoglucanase</fullName>
        <ecNumber evidence="13">3.2.1.4</ecNumber>
    </recommendedName>
</protein>
<dbReference type="InterPro" id="IPR008928">
    <property type="entry name" value="6-hairpin_glycosidase_sf"/>
</dbReference>
<keyword evidence="6 12" id="KW-0378">Hydrolase</keyword>
<feature type="active site" evidence="12">
    <location>
        <position position="422"/>
    </location>
</feature>
<evidence type="ECO:0000313" key="16">
    <source>
        <dbReference type="Proteomes" id="UP001497522"/>
    </source>
</evidence>
<sequence length="692" mass="75120">MSPHGRLVAALVVVLALLQLCMLPTICMAAVQYDYGDALMRSLLYFEGQRSGKLPAQQRVTWRGNSGLTDGNFAGVDLTGGYYDAGDNVKFGFPMAFTVTMLAWGVIEYKTQLQSTNQLAYALDAIQWGTDYFIKAHTAPNVLFGEVGDGYSDHACWMRPEDMTTPRGAYQINASHPGSDLAAETAAAMAAASIVFQELDPTYSANLLSHARQLFSFADTYRGKYSDSITIVDSFYESWSGYDDELLWAAIWLYDATGDHSYLQYLINNAASLGGTGNAMDQFSWDNKYAGVQLKATKLLLDGKSSMANTATLQAYQAKAEYFLCAALQKNSGSQIPKSPGGMFWIQPWNNMQYVATTAFLLTVAYDYYTNAGKTLSHCTSSVQNSELLAAATSQVDYILGSNPRGTSYLVGFGSSYPPQVHHRGSSIVSIKQNSQFVSCSHGFTQFYYSSSPNPNVHNGALVGGPDQNDNFQDSRSNYEMTEPATCNTAPMVGVFARLAAGGGVSTSSAFYTSEDLFSWSADVSAESEGFSLGHELHNGRTSQSRQVRNPLAPGGKRVGAGPEVVAATAAAAAAAKAARVQQQQPVEITQSFADEWNVKGKIYYKYIGKITNNCTSSTLTSVTLVVHNLQGATSVWGLEKLPGNPKGNIYTLPDWMPSLKPKQSIKFAYVNLARHGQAKFFLLSYKLQQSA</sequence>
<dbReference type="EMBL" id="OZ023710">
    <property type="protein sequence ID" value="CAK9882397.1"/>
    <property type="molecule type" value="Genomic_DNA"/>
</dbReference>
<dbReference type="EC" id="3.2.1.4" evidence="13"/>
<keyword evidence="10 12" id="KW-0326">Glycosidase</keyword>
<dbReference type="Proteomes" id="UP001497522">
    <property type="component" value="Chromosome 9"/>
</dbReference>
<gene>
    <name evidence="15" type="ORF">CSSPJE1EN2_LOCUS23699</name>
</gene>
<comment type="catalytic activity">
    <reaction evidence="1 13">
        <text>Endohydrolysis of (1-&gt;4)-beta-D-glucosidic linkages in cellulose, lichenin and cereal beta-D-glucans.</text>
        <dbReference type="EC" id="3.2.1.4"/>
    </reaction>
</comment>
<dbReference type="InterPro" id="IPR001701">
    <property type="entry name" value="Glyco_hydro_9"/>
</dbReference>
<keyword evidence="7 13" id="KW-0136">Cellulose degradation</keyword>
<evidence type="ECO:0000256" key="7">
    <source>
        <dbReference type="ARBA" id="ARBA00023001"/>
    </source>
</evidence>
<feature type="signal peptide" evidence="13">
    <location>
        <begin position="1"/>
        <end position="29"/>
    </location>
</feature>
<comment type="subcellular location">
    <subcellularLocation>
        <location evidence="2">Secreted</location>
    </subcellularLocation>
</comment>
<keyword evidence="5 13" id="KW-0732">Signal</keyword>
<evidence type="ECO:0000256" key="9">
    <source>
        <dbReference type="ARBA" id="ARBA00023277"/>
    </source>
</evidence>
<dbReference type="InterPro" id="IPR012341">
    <property type="entry name" value="6hp_glycosidase-like_sf"/>
</dbReference>
<keyword evidence="16" id="KW-1185">Reference proteome</keyword>
<evidence type="ECO:0000256" key="11">
    <source>
        <dbReference type="ARBA" id="ARBA00023326"/>
    </source>
</evidence>